<name>A0A4Z1FR47_9HELO</name>
<accession>A0A4Z1FR47</accession>
<organism evidence="2 3">
    <name type="scientific">Botrytis paeoniae</name>
    <dbReference type="NCBI Taxonomy" id="278948"/>
    <lineage>
        <taxon>Eukaryota</taxon>
        <taxon>Fungi</taxon>
        <taxon>Dikarya</taxon>
        <taxon>Ascomycota</taxon>
        <taxon>Pezizomycotina</taxon>
        <taxon>Leotiomycetes</taxon>
        <taxon>Helotiales</taxon>
        <taxon>Sclerotiniaceae</taxon>
        <taxon>Botrytis</taxon>
    </lineage>
</organism>
<dbReference type="PANTHER" id="PTHR36847">
    <property type="entry name" value="AMIDOLIGASE ENZYME"/>
    <property type="match status" value="1"/>
</dbReference>
<feature type="compositionally biased region" description="Basic and acidic residues" evidence="1">
    <location>
        <begin position="340"/>
        <end position="354"/>
    </location>
</feature>
<proteinExistence type="predicted"/>
<feature type="compositionally biased region" description="Polar residues" evidence="1">
    <location>
        <begin position="310"/>
        <end position="323"/>
    </location>
</feature>
<sequence length="354" mass="39526">MSQENISDAVPRKGESDLTFGLELEFIFATVDADKPDPHPKDPREVDGKEFPDKEAINRDILVLLTTAGIPAVVTSNDMTDEESITCWILKEDTSVGDDTIRPAENKTIVYTYEPQTELIFSSDRASRDWCPPFSKGCFGMANPDLTRVEVPEKVLGYTDNNSLIRDFGKPSMAGRLAFNLEGLKTPYQDGIRTVEFRYHHDSLDPGAILNWIHVCIKFVEKAYFAKHDELLAQLRQDIAKPTGFGEGDLTQAYYYCASMVTDKDALEQRIEHDAACREKSLKWARACLINLAKDPEEYKAKVLARLGMNSSEKSELTTSNNESTDENEADQDEGNDGSGDSREAPSSSNEDKS</sequence>
<keyword evidence="3" id="KW-1185">Reference proteome</keyword>
<comment type="caution">
    <text evidence="2">The sequence shown here is derived from an EMBL/GenBank/DDBJ whole genome shotgun (WGS) entry which is preliminary data.</text>
</comment>
<dbReference type="EMBL" id="PQXI01000045">
    <property type="protein sequence ID" value="TGO27264.1"/>
    <property type="molecule type" value="Genomic_DNA"/>
</dbReference>
<feature type="region of interest" description="Disordered" evidence="1">
    <location>
        <begin position="310"/>
        <end position="354"/>
    </location>
</feature>
<dbReference type="Proteomes" id="UP000297910">
    <property type="component" value="Unassembled WGS sequence"/>
</dbReference>
<gene>
    <name evidence="2" type="ORF">BPAE_0045g00630</name>
</gene>
<evidence type="ECO:0000256" key="1">
    <source>
        <dbReference type="SAM" id="MobiDB-lite"/>
    </source>
</evidence>
<dbReference type="AlphaFoldDB" id="A0A4Z1FR47"/>
<protein>
    <submittedName>
        <fullName evidence="2">Uncharacterized protein</fullName>
    </submittedName>
</protein>
<reference evidence="2 3" key="1">
    <citation type="submission" date="2017-12" db="EMBL/GenBank/DDBJ databases">
        <title>Comparative genomics of Botrytis spp.</title>
        <authorList>
            <person name="Valero-Jimenez C.A."/>
            <person name="Tapia P."/>
            <person name="Veloso J."/>
            <person name="Silva-Moreno E."/>
            <person name="Staats M."/>
            <person name="Valdes J.H."/>
            <person name="Van Kan J.A.L."/>
        </authorList>
    </citation>
    <scope>NUCLEOTIDE SEQUENCE [LARGE SCALE GENOMIC DNA]</scope>
    <source>
        <strain evidence="2 3">Bp0003</strain>
    </source>
</reference>
<feature type="compositionally biased region" description="Acidic residues" evidence="1">
    <location>
        <begin position="324"/>
        <end position="336"/>
    </location>
</feature>
<evidence type="ECO:0000313" key="3">
    <source>
        <dbReference type="Proteomes" id="UP000297910"/>
    </source>
</evidence>
<evidence type="ECO:0000313" key="2">
    <source>
        <dbReference type="EMBL" id="TGO27264.1"/>
    </source>
</evidence>
<dbReference type="PANTHER" id="PTHR36847:SF1">
    <property type="entry name" value="AMIDOLIGASE ENZYME"/>
    <property type="match status" value="1"/>
</dbReference>